<dbReference type="EMBL" id="JACGCM010000347">
    <property type="protein sequence ID" value="KAF6173223.1"/>
    <property type="molecule type" value="Genomic_DNA"/>
</dbReference>
<dbReference type="SUPFAM" id="SSF48371">
    <property type="entry name" value="ARM repeat"/>
    <property type="match status" value="1"/>
</dbReference>
<protein>
    <recommendedName>
        <fullName evidence="1">DUF7032 domain-containing protein</fullName>
    </recommendedName>
</protein>
<dbReference type="InterPro" id="IPR011989">
    <property type="entry name" value="ARM-like"/>
</dbReference>
<proteinExistence type="predicted"/>
<dbReference type="Proteomes" id="UP000541444">
    <property type="component" value="Unassembled WGS sequence"/>
</dbReference>
<dbReference type="Pfam" id="PF23005">
    <property type="entry name" value="DUF7032"/>
    <property type="match status" value="1"/>
</dbReference>
<feature type="domain" description="DUF7032" evidence="1">
    <location>
        <begin position="16"/>
        <end position="128"/>
    </location>
</feature>
<dbReference type="AlphaFoldDB" id="A0A7J7P1N1"/>
<dbReference type="SMART" id="SM00185">
    <property type="entry name" value="ARM"/>
    <property type="match status" value="6"/>
</dbReference>
<dbReference type="InterPro" id="IPR000225">
    <property type="entry name" value="Armadillo"/>
</dbReference>
<evidence type="ECO:0000313" key="2">
    <source>
        <dbReference type="EMBL" id="KAF6173223.1"/>
    </source>
</evidence>
<comment type="caution">
    <text evidence="2">The sequence shown here is derived from an EMBL/GenBank/DDBJ whole genome shotgun (WGS) entry which is preliminary data.</text>
</comment>
<evidence type="ECO:0000259" key="1">
    <source>
        <dbReference type="Pfam" id="PF23005"/>
    </source>
</evidence>
<gene>
    <name evidence="2" type="ORF">GIB67_026918</name>
</gene>
<accession>A0A7J7P1N1</accession>
<organism evidence="2 3">
    <name type="scientific">Kingdonia uniflora</name>
    <dbReference type="NCBI Taxonomy" id="39325"/>
    <lineage>
        <taxon>Eukaryota</taxon>
        <taxon>Viridiplantae</taxon>
        <taxon>Streptophyta</taxon>
        <taxon>Embryophyta</taxon>
        <taxon>Tracheophyta</taxon>
        <taxon>Spermatophyta</taxon>
        <taxon>Magnoliopsida</taxon>
        <taxon>Ranunculales</taxon>
        <taxon>Circaeasteraceae</taxon>
        <taxon>Kingdonia</taxon>
    </lineage>
</organism>
<dbReference type="InterPro" id="IPR016024">
    <property type="entry name" value="ARM-type_fold"/>
</dbReference>
<dbReference type="Gene3D" id="1.25.10.10">
    <property type="entry name" value="Leucine-rich Repeat Variant"/>
    <property type="match status" value="2"/>
</dbReference>
<dbReference type="PANTHER" id="PTHR46043">
    <property type="entry name" value="ARM REPEAT SUPERFAMILY PROTEIN"/>
    <property type="match status" value="1"/>
</dbReference>
<keyword evidence="3" id="KW-1185">Reference proteome</keyword>
<evidence type="ECO:0000313" key="3">
    <source>
        <dbReference type="Proteomes" id="UP000541444"/>
    </source>
</evidence>
<sequence>MHPSTAPSLTQTLTLITNLLSLLLTSSLTVQSFITRWKTIQSKLALLQSSISTISSSPHFSENQLLQDLIPNILTLLLQTQSLSQQCQSNPEGCYKGGKLLMQSNIDIASAQVSTYLHDLDLLIKSGVLQQSNAIVLSQPAPGSDNKQDLEFFIRDLFARLQIGGIEFKKKALESLLKLLRDDDKAAVLVAKEGENVRYLIHLLELNHNSSIREQAVIAVSVLASVSESSRKCVFEEGGLGPLLRLLEFGSSNLKERAAMAVEAITDDPENAWAISAYGGVSVLIEACQSGTPITQMHAAGAIKNIAIVEEIRVALGEEGAVEVLLQLLVSGTSTAQEKSANCLWILASDREDFRVSILELGGLQNLLQLLQKPLNTNTLEHVLRAISALSVSDRTLKILSSSTAFLLQLAELINNTTLPISFQQISVSILSKLSISDVNKRSLSSCMASLVKMVEFSKSAGLQETAAEALVSLLSVRSNRKELVKDEKSLSRLVQMLDPNTESVCKKLPVVLISTIVAGGSNGCRKRLILAGACHHLQKLSQMEVVGAKKVLQRLVANRLKNIFSRTWRD</sequence>
<dbReference type="InterPro" id="IPR054296">
    <property type="entry name" value="DUF7032"/>
</dbReference>
<name>A0A7J7P1N1_9MAGN</name>
<dbReference type="PANTHER" id="PTHR46043:SF2">
    <property type="entry name" value="ARM REPEAT SUPERFAMILY PROTEIN"/>
    <property type="match status" value="1"/>
</dbReference>
<reference evidence="2 3" key="1">
    <citation type="journal article" date="2020" name="IScience">
        <title>Genome Sequencing of the Endangered Kingdonia uniflora (Circaeasteraceae, Ranunculales) Reveals Potential Mechanisms of Evolutionary Specialization.</title>
        <authorList>
            <person name="Sun Y."/>
            <person name="Deng T."/>
            <person name="Zhang A."/>
            <person name="Moore M.J."/>
            <person name="Landis J.B."/>
            <person name="Lin N."/>
            <person name="Zhang H."/>
            <person name="Zhang X."/>
            <person name="Huang J."/>
            <person name="Zhang X."/>
            <person name="Sun H."/>
            <person name="Wang H."/>
        </authorList>
    </citation>
    <scope>NUCLEOTIDE SEQUENCE [LARGE SCALE GENOMIC DNA]</scope>
    <source>
        <strain evidence="2">TB1705</strain>
        <tissue evidence="2">Leaf</tissue>
    </source>
</reference>
<dbReference type="OrthoDB" id="7537227at2759"/>